<reference evidence="11 12" key="1">
    <citation type="submission" date="2017-08" db="EMBL/GenBank/DDBJ databases">
        <title>Infants hospitalized years apart are colonized by the same room-sourced microbial strains.</title>
        <authorList>
            <person name="Brooks B."/>
            <person name="Olm M.R."/>
            <person name="Firek B.A."/>
            <person name="Baker R."/>
            <person name="Thomas B.C."/>
            <person name="Morowitz M.J."/>
            <person name="Banfield J.F."/>
        </authorList>
    </citation>
    <scope>NUCLEOTIDE SEQUENCE [LARGE SCALE GENOMIC DNA]</scope>
    <source>
        <strain evidence="11">S2_003_000_R2_4</strain>
    </source>
</reference>
<comment type="caution">
    <text evidence="11">The sequence shown here is derived from an EMBL/GenBank/DDBJ whole genome shotgun (WGS) entry which is preliminary data.</text>
</comment>
<dbReference type="PANTHER" id="PTHR30457">
    <property type="entry name" value="5'-NUCLEOTIDASE SURE"/>
    <property type="match status" value="1"/>
</dbReference>
<comment type="cofactor">
    <cofactor evidence="9">
        <name>a divalent metal cation</name>
        <dbReference type="ChEBI" id="CHEBI:60240"/>
    </cofactor>
    <text evidence="9">Binds 1 divalent metal cation per subunit.</text>
</comment>
<dbReference type="GO" id="GO:0008253">
    <property type="term" value="F:5'-nucleotidase activity"/>
    <property type="evidence" value="ECO:0007669"/>
    <property type="project" value="UniProtKB-UniRule"/>
</dbReference>
<dbReference type="InterPro" id="IPR036523">
    <property type="entry name" value="SurE-like_sf"/>
</dbReference>
<evidence type="ECO:0000256" key="9">
    <source>
        <dbReference type="HAMAP-Rule" id="MF_00060"/>
    </source>
</evidence>
<feature type="binding site" evidence="9">
    <location>
        <position position="9"/>
    </location>
    <ligand>
        <name>a divalent metal cation</name>
        <dbReference type="ChEBI" id="CHEBI:60240"/>
    </ligand>
</feature>
<keyword evidence="5 9" id="KW-0963">Cytoplasm</keyword>
<name>A0A2W5V3B9_9CAUL</name>
<evidence type="ECO:0000259" key="10">
    <source>
        <dbReference type="Pfam" id="PF01975"/>
    </source>
</evidence>
<evidence type="ECO:0000256" key="4">
    <source>
        <dbReference type="ARBA" id="ARBA00011062"/>
    </source>
</evidence>
<keyword evidence="7 9" id="KW-0547">Nucleotide-binding</keyword>
<dbReference type="GO" id="GO:0008254">
    <property type="term" value="F:3'-nucleotidase activity"/>
    <property type="evidence" value="ECO:0007669"/>
    <property type="project" value="TreeGrafter"/>
</dbReference>
<comment type="similarity">
    <text evidence="4 9">Belongs to the SurE nucleotidase family.</text>
</comment>
<dbReference type="GO" id="GO:0004309">
    <property type="term" value="F:exopolyphosphatase activity"/>
    <property type="evidence" value="ECO:0007669"/>
    <property type="project" value="TreeGrafter"/>
</dbReference>
<dbReference type="InterPro" id="IPR002828">
    <property type="entry name" value="SurE-like_Pase/nucleotidase"/>
</dbReference>
<feature type="binding site" evidence="9">
    <location>
        <position position="40"/>
    </location>
    <ligand>
        <name>a divalent metal cation</name>
        <dbReference type="ChEBI" id="CHEBI:60240"/>
    </ligand>
</feature>
<evidence type="ECO:0000256" key="1">
    <source>
        <dbReference type="ARBA" id="ARBA00000815"/>
    </source>
</evidence>
<dbReference type="GO" id="GO:0046872">
    <property type="term" value="F:metal ion binding"/>
    <property type="evidence" value="ECO:0007669"/>
    <property type="project" value="UniProtKB-UniRule"/>
</dbReference>
<dbReference type="NCBIfam" id="TIGR00087">
    <property type="entry name" value="surE"/>
    <property type="match status" value="1"/>
</dbReference>
<evidence type="ECO:0000256" key="3">
    <source>
        <dbReference type="ARBA" id="ARBA00004496"/>
    </source>
</evidence>
<dbReference type="Proteomes" id="UP000249393">
    <property type="component" value="Unassembled WGS sequence"/>
</dbReference>
<feature type="binding site" evidence="9">
    <location>
        <position position="93"/>
    </location>
    <ligand>
        <name>a divalent metal cation</name>
        <dbReference type="ChEBI" id="CHEBI:60240"/>
    </ligand>
</feature>
<dbReference type="InterPro" id="IPR030048">
    <property type="entry name" value="SurE"/>
</dbReference>
<protein>
    <recommendedName>
        <fullName evidence="9">5'-nucleotidase SurE</fullName>
        <ecNumber evidence="9">3.1.3.5</ecNumber>
    </recommendedName>
    <alternativeName>
        <fullName evidence="9">Nucleoside 5'-monophosphate phosphohydrolase</fullName>
    </alternativeName>
</protein>
<gene>
    <name evidence="9" type="primary">surE</name>
    <name evidence="11" type="ORF">DI526_09820</name>
</gene>
<evidence type="ECO:0000256" key="6">
    <source>
        <dbReference type="ARBA" id="ARBA00022723"/>
    </source>
</evidence>
<dbReference type="SUPFAM" id="SSF64167">
    <property type="entry name" value="SurE-like"/>
    <property type="match status" value="1"/>
</dbReference>
<evidence type="ECO:0000313" key="12">
    <source>
        <dbReference type="Proteomes" id="UP000249393"/>
    </source>
</evidence>
<sequence length="271" mass="29374">MRILLTNDDGINAPGLAALETIARALSDDVWICAPEYEQSGASRALTLSDPIRVRKLDPRRFAVEGTPTDCVMMAVQQLIDGPAPDLVLSGVNRGQNLAEDVTLSGTVAGAIEGMAHGIRSIALSQTMNFFHDEVVAHWETAEQFGPGIVQRLLEVGWPADVVMNVNFPALPPEKVGAVEVTRQGFRDGLLRNMEKRTDLRGRDYYWMGFSAKASEPAEGTDLRAVYEGRISVTPLHIDLTHHETVHKLKSVLGGAPPKLKTLSDPSGGSE</sequence>
<accession>A0A2W5V3B9</accession>
<dbReference type="HAMAP" id="MF_00060">
    <property type="entry name" value="SurE"/>
    <property type="match status" value="1"/>
</dbReference>
<dbReference type="NCBIfam" id="NF001490">
    <property type="entry name" value="PRK00346.1-4"/>
    <property type="match status" value="1"/>
</dbReference>
<comment type="catalytic activity">
    <reaction evidence="1 9">
        <text>a ribonucleoside 5'-phosphate + H2O = a ribonucleoside + phosphate</text>
        <dbReference type="Rhea" id="RHEA:12484"/>
        <dbReference type="ChEBI" id="CHEBI:15377"/>
        <dbReference type="ChEBI" id="CHEBI:18254"/>
        <dbReference type="ChEBI" id="CHEBI:43474"/>
        <dbReference type="ChEBI" id="CHEBI:58043"/>
        <dbReference type="EC" id="3.1.3.5"/>
    </reaction>
</comment>
<feature type="binding site" evidence="9">
    <location>
        <position position="8"/>
    </location>
    <ligand>
        <name>a divalent metal cation</name>
        <dbReference type="ChEBI" id="CHEBI:60240"/>
    </ligand>
</feature>
<keyword evidence="8 9" id="KW-0378">Hydrolase</keyword>
<dbReference type="GO" id="GO:0000166">
    <property type="term" value="F:nucleotide binding"/>
    <property type="evidence" value="ECO:0007669"/>
    <property type="project" value="UniProtKB-KW"/>
</dbReference>
<organism evidence="11 12">
    <name type="scientific">Caulobacter segnis</name>
    <dbReference type="NCBI Taxonomy" id="88688"/>
    <lineage>
        <taxon>Bacteria</taxon>
        <taxon>Pseudomonadati</taxon>
        <taxon>Pseudomonadota</taxon>
        <taxon>Alphaproteobacteria</taxon>
        <taxon>Caulobacterales</taxon>
        <taxon>Caulobacteraceae</taxon>
        <taxon>Caulobacter</taxon>
    </lineage>
</organism>
<comment type="function">
    <text evidence="9">Nucleotidase that shows phosphatase activity on nucleoside 5'-monophosphates.</text>
</comment>
<dbReference type="FunFam" id="3.40.1210.10:FF:000001">
    <property type="entry name" value="5'/3'-nucleotidase SurE"/>
    <property type="match status" value="1"/>
</dbReference>
<dbReference type="PANTHER" id="PTHR30457:SF12">
    <property type="entry name" value="5'_3'-NUCLEOTIDASE SURE"/>
    <property type="match status" value="1"/>
</dbReference>
<dbReference type="AlphaFoldDB" id="A0A2W5V3B9"/>
<dbReference type="RefSeq" id="WP_304277137.1">
    <property type="nucleotide sequence ID" value="NZ_QFQZ01000025.1"/>
</dbReference>
<evidence type="ECO:0000256" key="7">
    <source>
        <dbReference type="ARBA" id="ARBA00022741"/>
    </source>
</evidence>
<evidence type="ECO:0000256" key="8">
    <source>
        <dbReference type="ARBA" id="ARBA00022801"/>
    </source>
</evidence>
<proteinExistence type="inferred from homology"/>
<dbReference type="Pfam" id="PF01975">
    <property type="entry name" value="SurE"/>
    <property type="match status" value="1"/>
</dbReference>
<dbReference type="EMBL" id="QFQZ01000025">
    <property type="protein sequence ID" value="PZR34539.1"/>
    <property type="molecule type" value="Genomic_DNA"/>
</dbReference>
<keyword evidence="6 9" id="KW-0479">Metal-binding</keyword>
<feature type="domain" description="Survival protein SurE-like phosphatase/nucleotidase" evidence="10">
    <location>
        <begin position="3"/>
        <end position="187"/>
    </location>
</feature>
<evidence type="ECO:0000313" key="11">
    <source>
        <dbReference type="EMBL" id="PZR34539.1"/>
    </source>
</evidence>
<dbReference type="GO" id="GO:0005737">
    <property type="term" value="C:cytoplasm"/>
    <property type="evidence" value="ECO:0007669"/>
    <property type="project" value="UniProtKB-SubCell"/>
</dbReference>
<comment type="cofactor">
    <cofactor evidence="2">
        <name>Mg(2+)</name>
        <dbReference type="ChEBI" id="CHEBI:18420"/>
    </cofactor>
</comment>
<dbReference type="Gene3D" id="3.40.1210.10">
    <property type="entry name" value="Survival protein SurE-like phosphatase/nucleotidase"/>
    <property type="match status" value="1"/>
</dbReference>
<comment type="subcellular location">
    <subcellularLocation>
        <location evidence="3 9">Cytoplasm</location>
    </subcellularLocation>
</comment>
<evidence type="ECO:0000256" key="5">
    <source>
        <dbReference type="ARBA" id="ARBA00022490"/>
    </source>
</evidence>
<dbReference type="EC" id="3.1.3.5" evidence="9"/>
<evidence type="ECO:0000256" key="2">
    <source>
        <dbReference type="ARBA" id="ARBA00001946"/>
    </source>
</evidence>